<comment type="cofactor">
    <cofactor evidence="13">
        <name>Zn(2+)</name>
        <dbReference type="ChEBI" id="CHEBI:29105"/>
    </cofactor>
    <text evidence="13">Binds 1 zinc ion per subunit.</text>
</comment>
<evidence type="ECO:0000313" key="18">
    <source>
        <dbReference type="Proteomes" id="UP001596047"/>
    </source>
</evidence>
<dbReference type="InterPro" id="IPR041569">
    <property type="entry name" value="AAA_lid_3"/>
</dbReference>
<dbReference type="PANTHER" id="PTHR23076:SF113">
    <property type="entry name" value="ATP-DEPENDENT ZINC METALLOPROTEASE FTSH 1, CHLOROPLASTIC-RELATED"/>
    <property type="match status" value="1"/>
</dbReference>
<reference evidence="18" key="1">
    <citation type="journal article" date="2019" name="Int. J. Syst. Evol. Microbiol.">
        <title>The Global Catalogue of Microorganisms (GCM) 10K type strain sequencing project: providing services to taxonomists for standard genome sequencing and annotation.</title>
        <authorList>
            <consortium name="The Broad Institute Genomics Platform"/>
            <consortium name="The Broad Institute Genome Sequencing Center for Infectious Disease"/>
            <person name="Wu L."/>
            <person name="Ma J."/>
        </authorList>
    </citation>
    <scope>NUCLEOTIDE SEQUENCE [LARGE SCALE GENOMIC DNA]</scope>
    <source>
        <strain evidence="18">CGMCC 1.3240</strain>
    </source>
</reference>
<dbReference type="Gene3D" id="1.20.58.760">
    <property type="entry name" value="Peptidase M41"/>
    <property type="match status" value="1"/>
</dbReference>
<comment type="function">
    <text evidence="13">Acts as a processive, ATP-dependent zinc metallopeptidase for both cytoplasmic and membrane proteins. Plays a role in the quality control of integral membrane proteins.</text>
</comment>
<dbReference type="InterPro" id="IPR027417">
    <property type="entry name" value="P-loop_NTPase"/>
</dbReference>
<dbReference type="PROSITE" id="PS00674">
    <property type="entry name" value="AAA"/>
    <property type="match status" value="1"/>
</dbReference>
<dbReference type="GO" id="GO:0008237">
    <property type="term" value="F:metallopeptidase activity"/>
    <property type="evidence" value="ECO:0007669"/>
    <property type="project" value="UniProtKB-KW"/>
</dbReference>
<feature type="transmembrane region" description="Helical" evidence="13">
    <location>
        <begin position="114"/>
        <end position="136"/>
    </location>
</feature>
<dbReference type="Gene3D" id="3.40.50.300">
    <property type="entry name" value="P-loop containing nucleotide triphosphate hydrolases"/>
    <property type="match status" value="1"/>
</dbReference>
<keyword evidence="11 13" id="KW-0482">Metalloprotease</keyword>
<dbReference type="InterPro" id="IPR005936">
    <property type="entry name" value="FtsH"/>
</dbReference>
<comment type="caution">
    <text evidence="17">The sequence shown here is derived from an EMBL/GenBank/DDBJ whole genome shotgun (WGS) entry which is preliminary data.</text>
</comment>
<dbReference type="InterPro" id="IPR037219">
    <property type="entry name" value="Peptidase_M41-like"/>
</dbReference>
<feature type="domain" description="AAA+ ATPase" evidence="16">
    <location>
        <begin position="199"/>
        <end position="338"/>
    </location>
</feature>
<evidence type="ECO:0000256" key="6">
    <source>
        <dbReference type="ARBA" id="ARBA00022741"/>
    </source>
</evidence>
<keyword evidence="10 13" id="KW-1133">Transmembrane helix</keyword>
<comment type="subunit">
    <text evidence="13">Homohexamer.</text>
</comment>
<organism evidence="17 18">
    <name type="scientific">Paenibacillus solisilvae</name>
    <dbReference type="NCBI Taxonomy" id="2486751"/>
    <lineage>
        <taxon>Bacteria</taxon>
        <taxon>Bacillati</taxon>
        <taxon>Bacillota</taxon>
        <taxon>Bacilli</taxon>
        <taxon>Bacillales</taxon>
        <taxon>Paenibacillaceae</taxon>
        <taxon>Paenibacillus</taxon>
    </lineage>
</organism>
<proteinExistence type="inferred from homology"/>
<dbReference type="InterPro" id="IPR000642">
    <property type="entry name" value="Peptidase_M41"/>
</dbReference>
<evidence type="ECO:0000256" key="7">
    <source>
        <dbReference type="ARBA" id="ARBA00022801"/>
    </source>
</evidence>
<keyword evidence="12 13" id="KW-0472">Membrane</keyword>
<feature type="transmembrane region" description="Helical" evidence="13">
    <location>
        <begin position="9"/>
        <end position="26"/>
    </location>
</feature>
<comment type="subcellular location">
    <subcellularLocation>
        <location evidence="13">Cell membrane</location>
        <topology evidence="13">Multi-pass membrane protein</topology>
        <orientation evidence="13">Cytoplasmic side</orientation>
    </subcellularLocation>
    <subcellularLocation>
        <location evidence="1">Membrane</location>
    </subcellularLocation>
</comment>
<feature type="binding site" evidence="13">
    <location>
        <position position="429"/>
    </location>
    <ligand>
        <name>Zn(2+)</name>
        <dbReference type="ChEBI" id="CHEBI:29105"/>
        <note>catalytic</note>
    </ligand>
</feature>
<dbReference type="Proteomes" id="UP001596047">
    <property type="component" value="Unassembled WGS sequence"/>
</dbReference>
<dbReference type="SUPFAM" id="SSF52540">
    <property type="entry name" value="P-loop containing nucleoside triphosphate hydrolases"/>
    <property type="match status" value="1"/>
</dbReference>
<evidence type="ECO:0000256" key="11">
    <source>
        <dbReference type="ARBA" id="ARBA00023049"/>
    </source>
</evidence>
<dbReference type="InterPro" id="IPR003959">
    <property type="entry name" value="ATPase_AAA_core"/>
</dbReference>
<sequence length="666" mass="73794">MNRIIRNTGFYLIIFLVTVGIFQFISSQNDTTVEIRYDQLRQELNDNNVKELTLQFDGYSYLVSGEYIKKPDKAESEKFYAHSNIEEFAIKEIYDAQAKNKFQMDVKPMEGQSIWLTFLTSIIPFVIIFILFFFLINQAQGGGGKVMNFGKSRARLYNEEKKRVTFEDVAGADEEKQELVEVVEFLKDPRKFAAVGARIPKGVLLNGPPGTGKTLLARAVAGEAGVPFFSISGSDFVEMFVGVGASRVRDLFENAKKNAPCIIFIDEIDAVGRQRGAGLGGGHDEREQTLNQLLVEMDGFGANEGIIIVAATNRPDILDPALLRPGRFDRQITVDRPDVKGREAVLKVHSRNKPLNKDVKLDIIAKRTTGFTGADLENLLNEAALLAARRNKKDIAMVEVDEAIDRVIVGTEKRSRVISDREKRIVAYHEAGHTIVGYFLEHADMVHKVTIIPRGRAGGYVIMLPKDGDRMLTTKQELLDKVTGLLGGRVAEELFIGEIGTGAYSDFKQATGIVRSMIMEYGMSDKLGPMQFGSSQGQVFLGRDIGHEQNYSDSIAYEIDQEMQSFIQSSYERAKKLLNEKSKEVHLIAQTLLTEETLELEQIKRLIETGTLDGSGEGITAGEGSEPTAEPVIDTIGGVKVRIQTKEAGDIIPPPAGNNDDEPNNT</sequence>
<comment type="similarity">
    <text evidence="2 13">In the C-terminal section; belongs to the peptidase M41 family.</text>
</comment>
<dbReference type="Pfam" id="PF01434">
    <property type="entry name" value="Peptidase_M41"/>
    <property type="match status" value="1"/>
</dbReference>
<dbReference type="InterPro" id="IPR003593">
    <property type="entry name" value="AAA+_ATPase"/>
</dbReference>
<evidence type="ECO:0000256" key="3">
    <source>
        <dbReference type="ARBA" id="ARBA00022670"/>
    </source>
</evidence>
<dbReference type="Gene3D" id="1.10.8.60">
    <property type="match status" value="1"/>
</dbReference>
<evidence type="ECO:0000256" key="15">
    <source>
        <dbReference type="SAM" id="MobiDB-lite"/>
    </source>
</evidence>
<evidence type="ECO:0000256" key="13">
    <source>
        <dbReference type="HAMAP-Rule" id="MF_01458"/>
    </source>
</evidence>
<evidence type="ECO:0000313" key="17">
    <source>
        <dbReference type="EMBL" id="MFC5653358.1"/>
    </source>
</evidence>
<dbReference type="PANTHER" id="PTHR23076">
    <property type="entry name" value="METALLOPROTEASE M41 FTSH"/>
    <property type="match status" value="1"/>
</dbReference>
<evidence type="ECO:0000256" key="2">
    <source>
        <dbReference type="ARBA" id="ARBA00010044"/>
    </source>
</evidence>
<comment type="similarity">
    <text evidence="13">In the central section; belongs to the AAA ATPase family.</text>
</comment>
<evidence type="ECO:0000256" key="8">
    <source>
        <dbReference type="ARBA" id="ARBA00022833"/>
    </source>
</evidence>
<dbReference type="NCBIfam" id="TIGR01241">
    <property type="entry name" value="FtsH_fam"/>
    <property type="match status" value="1"/>
</dbReference>
<accession>A0ABW0W7E2</accession>
<feature type="region of interest" description="Disordered" evidence="15">
    <location>
        <begin position="613"/>
        <end position="632"/>
    </location>
</feature>
<keyword evidence="6 13" id="KW-0547">Nucleotide-binding</keyword>
<comment type="similarity">
    <text evidence="14">Belongs to the AAA ATPase family.</text>
</comment>
<keyword evidence="3 13" id="KW-0645">Protease</keyword>
<keyword evidence="7 13" id="KW-0378">Hydrolase</keyword>
<dbReference type="RefSeq" id="WP_379192014.1">
    <property type="nucleotide sequence ID" value="NZ_JBHSOW010000124.1"/>
</dbReference>
<dbReference type="Pfam" id="PF06480">
    <property type="entry name" value="FtsH_ext"/>
    <property type="match status" value="1"/>
</dbReference>
<dbReference type="InterPro" id="IPR003960">
    <property type="entry name" value="ATPase_AAA_CS"/>
</dbReference>
<dbReference type="InterPro" id="IPR011546">
    <property type="entry name" value="Pept_M41_FtsH_extracell"/>
</dbReference>
<name>A0ABW0W7E2_9BACL</name>
<feature type="binding site" evidence="13">
    <location>
        <begin position="207"/>
        <end position="214"/>
    </location>
    <ligand>
        <name>ATP</name>
        <dbReference type="ChEBI" id="CHEBI:30616"/>
    </ligand>
</feature>
<gene>
    <name evidence="13 17" type="primary">ftsH</name>
    <name evidence="17" type="ORF">ACFPYJ_30430</name>
</gene>
<feature type="region of interest" description="Disordered" evidence="15">
    <location>
        <begin position="646"/>
        <end position="666"/>
    </location>
</feature>
<protein>
    <recommendedName>
        <fullName evidence="13">ATP-dependent zinc metalloprotease FtsH</fullName>
        <ecNumber evidence="13">3.4.24.-</ecNumber>
    </recommendedName>
</protein>
<evidence type="ECO:0000256" key="1">
    <source>
        <dbReference type="ARBA" id="ARBA00004370"/>
    </source>
</evidence>
<dbReference type="HAMAP" id="MF_01458">
    <property type="entry name" value="FtsH"/>
    <property type="match status" value="1"/>
</dbReference>
<feature type="binding site" evidence="13">
    <location>
        <position position="506"/>
    </location>
    <ligand>
        <name>Zn(2+)</name>
        <dbReference type="ChEBI" id="CHEBI:29105"/>
        <note>catalytic</note>
    </ligand>
</feature>
<dbReference type="CDD" id="cd19501">
    <property type="entry name" value="RecA-like_FtsH"/>
    <property type="match status" value="1"/>
</dbReference>
<keyword evidence="18" id="KW-1185">Reference proteome</keyword>
<dbReference type="Pfam" id="PF00004">
    <property type="entry name" value="AAA"/>
    <property type="match status" value="1"/>
</dbReference>
<keyword evidence="5 13" id="KW-0479">Metal-binding</keyword>
<feature type="binding site" evidence="13">
    <location>
        <position position="433"/>
    </location>
    <ligand>
        <name>Zn(2+)</name>
        <dbReference type="ChEBI" id="CHEBI:29105"/>
        <note>catalytic</note>
    </ligand>
</feature>
<evidence type="ECO:0000256" key="4">
    <source>
        <dbReference type="ARBA" id="ARBA00022692"/>
    </source>
</evidence>
<dbReference type="EC" id="3.4.24.-" evidence="13"/>
<evidence type="ECO:0000256" key="10">
    <source>
        <dbReference type="ARBA" id="ARBA00022989"/>
    </source>
</evidence>
<evidence type="ECO:0000259" key="16">
    <source>
        <dbReference type="SMART" id="SM00382"/>
    </source>
</evidence>
<evidence type="ECO:0000256" key="5">
    <source>
        <dbReference type="ARBA" id="ARBA00022723"/>
    </source>
</evidence>
<keyword evidence="8 13" id="KW-0862">Zinc</keyword>
<keyword evidence="4 13" id="KW-0812">Transmembrane</keyword>
<keyword evidence="9 13" id="KW-0067">ATP-binding</keyword>
<evidence type="ECO:0000256" key="9">
    <source>
        <dbReference type="ARBA" id="ARBA00022840"/>
    </source>
</evidence>
<dbReference type="SUPFAM" id="SSF140990">
    <property type="entry name" value="FtsH protease domain-like"/>
    <property type="match status" value="1"/>
</dbReference>
<evidence type="ECO:0000256" key="12">
    <source>
        <dbReference type="ARBA" id="ARBA00023136"/>
    </source>
</evidence>
<evidence type="ECO:0000256" key="14">
    <source>
        <dbReference type="RuleBase" id="RU003651"/>
    </source>
</evidence>
<dbReference type="EMBL" id="JBHSOW010000124">
    <property type="protein sequence ID" value="MFC5653358.1"/>
    <property type="molecule type" value="Genomic_DNA"/>
</dbReference>
<feature type="active site" evidence="13">
    <location>
        <position position="430"/>
    </location>
</feature>
<dbReference type="Pfam" id="PF17862">
    <property type="entry name" value="AAA_lid_3"/>
    <property type="match status" value="1"/>
</dbReference>
<keyword evidence="13" id="KW-1003">Cell membrane</keyword>
<dbReference type="SMART" id="SM00382">
    <property type="entry name" value="AAA"/>
    <property type="match status" value="1"/>
</dbReference>